<evidence type="ECO:0000313" key="3">
    <source>
        <dbReference type="Proteomes" id="UP000578531"/>
    </source>
</evidence>
<proteinExistence type="predicted"/>
<dbReference type="Proteomes" id="UP000578531">
    <property type="component" value="Unassembled WGS sequence"/>
</dbReference>
<organism evidence="2 3">
    <name type="scientific">Letharia columbiana</name>
    <dbReference type="NCBI Taxonomy" id="112416"/>
    <lineage>
        <taxon>Eukaryota</taxon>
        <taxon>Fungi</taxon>
        <taxon>Dikarya</taxon>
        <taxon>Ascomycota</taxon>
        <taxon>Pezizomycotina</taxon>
        <taxon>Lecanoromycetes</taxon>
        <taxon>OSLEUM clade</taxon>
        <taxon>Lecanoromycetidae</taxon>
        <taxon>Lecanorales</taxon>
        <taxon>Lecanorineae</taxon>
        <taxon>Parmeliaceae</taxon>
        <taxon>Letharia</taxon>
    </lineage>
</organism>
<sequence length="73" mass="7779">MARRTMARRLGKEKNSENLAGMAQSRPACGPAIPLHLGKSSLVEAYTDYGCLEIQGKQWACISGLPAMGAMAI</sequence>
<accession>A0A8H6FHU4</accession>
<comment type="caution">
    <text evidence="2">The sequence shown here is derived from an EMBL/GenBank/DDBJ whole genome shotgun (WGS) entry which is preliminary data.</text>
</comment>
<evidence type="ECO:0000256" key="1">
    <source>
        <dbReference type="SAM" id="MobiDB-lite"/>
    </source>
</evidence>
<evidence type="ECO:0000313" key="2">
    <source>
        <dbReference type="EMBL" id="KAF6228726.1"/>
    </source>
</evidence>
<feature type="region of interest" description="Disordered" evidence="1">
    <location>
        <begin position="1"/>
        <end position="23"/>
    </location>
</feature>
<keyword evidence="3" id="KW-1185">Reference proteome</keyword>
<name>A0A8H6FHU4_9LECA</name>
<reference evidence="2 3" key="1">
    <citation type="journal article" date="2020" name="Genomics">
        <title>Complete, high-quality genomes from long-read metagenomic sequencing of two wolf lichen thalli reveals enigmatic genome architecture.</title>
        <authorList>
            <person name="McKenzie S.K."/>
            <person name="Walston R.F."/>
            <person name="Allen J.L."/>
        </authorList>
    </citation>
    <scope>NUCLEOTIDE SEQUENCE [LARGE SCALE GENOMIC DNA]</scope>
    <source>
        <strain evidence="2">WasteWater2</strain>
    </source>
</reference>
<dbReference type="EMBL" id="JACCJC010000075">
    <property type="protein sequence ID" value="KAF6228726.1"/>
    <property type="molecule type" value="Genomic_DNA"/>
</dbReference>
<dbReference type="RefSeq" id="XP_037159541.1">
    <property type="nucleotide sequence ID" value="XM_037313624.1"/>
</dbReference>
<protein>
    <submittedName>
        <fullName evidence="2">Uncharacterized protein</fullName>
    </submittedName>
</protein>
<dbReference type="AlphaFoldDB" id="A0A8H6FHU4"/>
<gene>
    <name evidence="2" type="ORF">HO173_011745</name>
</gene>
<dbReference type="GeneID" id="59293387"/>